<sequence length="475" mass="50305">MSDLDLSFYLNGQWVDASERKQLAVINPATESPLTHIAMGTADDVNLAVKAARDAFPSWSTTSREERLQILDKIIAGIKARGEELAQAISQEMGAPISFARTAQVGTGIGHFATARQILADFEFAHLRGKTLVCQEPIGVCGLITPWNWPLNQVSCKVAPALATGCTMILKPSEMSPVSARILTEIIHDAGVPAGVFNLVNGDGPTVGAAMSSHPDIDMMSFTGSTRAGREVAKASADTIKRVSQELGGKSANIILDDADFPAAVKGGVLGCFGNCGQSCNAPTRMLVPASRMDEVIEIARAVAAKAIPGNPADDATRIGPVVSQTQYDRIQSLIQAGIDEGATLVAGGTGKPDGLDTGYFVKPTVFANVRNDMTIAKEEIFGPVLSIIAYQDDDDAVRIANDSEYGLSGYVSGEQDHARQIARRMRTGMIHLNGASTDFSAPFGGFKQSGNGREWGVEGFHEFLETKAIMGYGG</sequence>
<dbReference type="PANTHER" id="PTHR42804">
    <property type="entry name" value="ALDEHYDE DEHYDROGENASE"/>
    <property type="match status" value="1"/>
</dbReference>
<reference evidence="6" key="2">
    <citation type="submission" date="2020-09" db="EMBL/GenBank/DDBJ databases">
        <authorList>
            <person name="Sun Q."/>
            <person name="Zhou Y."/>
        </authorList>
    </citation>
    <scope>NUCLEOTIDE SEQUENCE</scope>
    <source>
        <strain evidence="6">CGMCC 1.15425</strain>
    </source>
</reference>
<dbReference type="Pfam" id="PF00171">
    <property type="entry name" value="Aldedh"/>
    <property type="match status" value="1"/>
</dbReference>
<evidence type="ECO:0000256" key="1">
    <source>
        <dbReference type="ARBA" id="ARBA00009986"/>
    </source>
</evidence>
<comment type="similarity">
    <text evidence="1">Belongs to the aldehyde dehydrogenase family.</text>
</comment>
<organism evidence="6 7">
    <name type="scientific">Pseudohongiella nitratireducens</name>
    <dbReference type="NCBI Taxonomy" id="1768907"/>
    <lineage>
        <taxon>Bacteria</taxon>
        <taxon>Pseudomonadati</taxon>
        <taxon>Pseudomonadota</taxon>
        <taxon>Gammaproteobacteria</taxon>
        <taxon>Pseudomonadales</taxon>
        <taxon>Pseudohongiellaceae</taxon>
        <taxon>Pseudohongiella</taxon>
    </lineage>
</organism>
<evidence type="ECO:0000256" key="4">
    <source>
        <dbReference type="ARBA" id="ARBA00049194"/>
    </source>
</evidence>
<dbReference type="SUPFAM" id="SSF53720">
    <property type="entry name" value="ALDH-like"/>
    <property type="match status" value="1"/>
</dbReference>
<keyword evidence="7" id="KW-1185">Reference proteome</keyword>
<evidence type="ECO:0000259" key="5">
    <source>
        <dbReference type="Pfam" id="PF00171"/>
    </source>
</evidence>
<dbReference type="OrthoDB" id="9812625at2"/>
<gene>
    <name evidence="6" type="ORF">GCM10011403_08730</name>
</gene>
<reference evidence="6" key="1">
    <citation type="journal article" date="2014" name="Int. J. Syst. Evol. Microbiol.">
        <title>Complete genome sequence of Corynebacterium casei LMG S-19264T (=DSM 44701T), isolated from a smear-ripened cheese.</title>
        <authorList>
            <consortium name="US DOE Joint Genome Institute (JGI-PGF)"/>
            <person name="Walter F."/>
            <person name="Albersmeier A."/>
            <person name="Kalinowski J."/>
            <person name="Ruckert C."/>
        </authorList>
    </citation>
    <scope>NUCLEOTIDE SEQUENCE</scope>
    <source>
        <strain evidence="6">CGMCC 1.15425</strain>
    </source>
</reference>
<dbReference type="InterPro" id="IPR015590">
    <property type="entry name" value="Aldehyde_DH_dom"/>
</dbReference>
<dbReference type="InterPro" id="IPR016163">
    <property type="entry name" value="Ald_DH_C"/>
</dbReference>
<comment type="catalytic activity">
    <reaction evidence="4">
        <text>an aldehyde + NAD(+) + H2O = a carboxylate + NADH + 2 H(+)</text>
        <dbReference type="Rhea" id="RHEA:16185"/>
        <dbReference type="ChEBI" id="CHEBI:15377"/>
        <dbReference type="ChEBI" id="CHEBI:15378"/>
        <dbReference type="ChEBI" id="CHEBI:17478"/>
        <dbReference type="ChEBI" id="CHEBI:29067"/>
        <dbReference type="ChEBI" id="CHEBI:57540"/>
        <dbReference type="ChEBI" id="CHEBI:57945"/>
        <dbReference type="EC" id="1.2.1.3"/>
    </reaction>
</comment>
<dbReference type="FunFam" id="3.40.605.10:FF:000007">
    <property type="entry name" value="NAD/NADP-dependent betaine aldehyde dehydrogenase"/>
    <property type="match status" value="1"/>
</dbReference>
<dbReference type="EMBL" id="BMIY01000003">
    <property type="protein sequence ID" value="GGG53831.1"/>
    <property type="molecule type" value="Genomic_DNA"/>
</dbReference>
<dbReference type="AlphaFoldDB" id="A0A917GPU7"/>
<dbReference type="GO" id="GO:0004029">
    <property type="term" value="F:aldehyde dehydrogenase (NAD+) activity"/>
    <property type="evidence" value="ECO:0007669"/>
    <property type="project" value="UniProtKB-EC"/>
</dbReference>
<dbReference type="PROSITE" id="PS00070">
    <property type="entry name" value="ALDEHYDE_DEHYDR_CYS"/>
    <property type="match status" value="1"/>
</dbReference>
<dbReference type="Gene3D" id="3.40.605.10">
    <property type="entry name" value="Aldehyde Dehydrogenase, Chain A, domain 1"/>
    <property type="match status" value="1"/>
</dbReference>
<keyword evidence="2" id="KW-0560">Oxidoreductase</keyword>
<dbReference type="Gene3D" id="3.40.309.10">
    <property type="entry name" value="Aldehyde Dehydrogenase, Chain A, domain 2"/>
    <property type="match status" value="1"/>
</dbReference>
<feature type="domain" description="Aldehyde dehydrogenase" evidence="5">
    <location>
        <begin position="14"/>
        <end position="470"/>
    </location>
</feature>
<evidence type="ECO:0000313" key="6">
    <source>
        <dbReference type="EMBL" id="GGG53831.1"/>
    </source>
</evidence>
<proteinExistence type="inferred from homology"/>
<evidence type="ECO:0000256" key="2">
    <source>
        <dbReference type="ARBA" id="ARBA00023002"/>
    </source>
</evidence>
<evidence type="ECO:0000313" key="7">
    <source>
        <dbReference type="Proteomes" id="UP000627715"/>
    </source>
</evidence>
<dbReference type="InterPro" id="IPR016162">
    <property type="entry name" value="Ald_DH_N"/>
</dbReference>
<accession>A0A917GPU7</accession>
<name>A0A917GPU7_9GAMM</name>
<evidence type="ECO:0000256" key="3">
    <source>
        <dbReference type="ARBA" id="ARBA00024226"/>
    </source>
</evidence>
<dbReference type="CDD" id="cd07138">
    <property type="entry name" value="ALDH_CddD_SSP0762"/>
    <property type="match status" value="1"/>
</dbReference>
<dbReference type="RefSeq" id="WP_068809965.1">
    <property type="nucleotide sequence ID" value="NZ_BMIY01000003.1"/>
</dbReference>
<dbReference type="InterPro" id="IPR016160">
    <property type="entry name" value="Ald_DH_CS_CYS"/>
</dbReference>
<dbReference type="InterPro" id="IPR016161">
    <property type="entry name" value="Ald_DH/histidinol_DH"/>
</dbReference>
<dbReference type="Proteomes" id="UP000627715">
    <property type="component" value="Unassembled WGS sequence"/>
</dbReference>
<protein>
    <recommendedName>
        <fullName evidence="3">aldehyde dehydrogenase (NAD(+))</fullName>
        <ecNumber evidence="3">1.2.1.3</ecNumber>
    </recommendedName>
</protein>
<dbReference type="EC" id="1.2.1.3" evidence="3"/>
<dbReference type="PANTHER" id="PTHR42804:SF1">
    <property type="entry name" value="ALDEHYDE DEHYDROGENASE-RELATED"/>
    <property type="match status" value="1"/>
</dbReference>
<comment type="caution">
    <text evidence="6">The sequence shown here is derived from an EMBL/GenBank/DDBJ whole genome shotgun (WGS) entry which is preliminary data.</text>
</comment>